<organism evidence="3 4">
    <name type="scientific">Methanobacterium formicicum</name>
    <dbReference type="NCBI Taxonomy" id="2162"/>
    <lineage>
        <taxon>Archaea</taxon>
        <taxon>Methanobacteriati</taxon>
        <taxon>Methanobacteriota</taxon>
        <taxon>Methanomada group</taxon>
        <taxon>Methanobacteria</taxon>
        <taxon>Methanobacteriales</taxon>
        <taxon>Methanobacteriaceae</taxon>
        <taxon>Methanobacterium</taxon>
    </lineage>
</organism>
<dbReference type="SUPFAM" id="SSF53448">
    <property type="entry name" value="Nucleotide-diphospho-sugar transferases"/>
    <property type="match status" value="1"/>
</dbReference>
<evidence type="ECO:0000259" key="2">
    <source>
        <dbReference type="Pfam" id="PF00535"/>
    </source>
</evidence>
<protein>
    <submittedName>
        <fullName evidence="3">Glycosyltransferase family 2 protein</fullName>
    </submittedName>
</protein>
<feature type="transmembrane region" description="Helical" evidence="1">
    <location>
        <begin position="225"/>
        <end position="244"/>
    </location>
</feature>
<dbReference type="Pfam" id="PF00535">
    <property type="entry name" value="Glycos_transf_2"/>
    <property type="match status" value="1"/>
</dbReference>
<proteinExistence type="predicted"/>
<feature type="transmembrane region" description="Helical" evidence="1">
    <location>
        <begin position="264"/>
        <end position="285"/>
    </location>
</feature>
<dbReference type="InterPro" id="IPR029044">
    <property type="entry name" value="Nucleotide-diphossugar_trans"/>
</dbReference>
<dbReference type="InterPro" id="IPR001173">
    <property type="entry name" value="Glyco_trans_2-like"/>
</dbReference>
<keyword evidence="1" id="KW-0472">Membrane</keyword>
<dbReference type="Gene3D" id="3.90.550.10">
    <property type="entry name" value="Spore Coat Polysaccharide Biosynthesis Protein SpsA, Chain A"/>
    <property type="match status" value="1"/>
</dbReference>
<reference evidence="3" key="1">
    <citation type="submission" date="2020-10" db="EMBL/GenBank/DDBJ databases">
        <title>Dehalococcoides mccartyi of a TCE/Cr reducing biochatode.</title>
        <authorList>
            <person name="Matturro B."/>
        </authorList>
    </citation>
    <scope>NUCLEOTIDE SEQUENCE</scope>
    <source>
        <strain evidence="3">Bin2</strain>
    </source>
</reference>
<dbReference type="GO" id="GO:0016740">
    <property type="term" value="F:transferase activity"/>
    <property type="evidence" value="ECO:0007669"/>
    <property type="project" value="UniProtKB-KW"/>
</dbReference>
<gene>
    <name evidence="3" type="ORF">ISP06_10005</name>
</gene>
<name>A0A843AXB0_METFO</name>
<evidence type="ECO:0000313" key="4">
    <source>
        <dbReference type="Proteomes" id="UP000606900"/>
    </source>
</evidence>
<dbReference type="EMBL" id="JADIIL010000036">
    <property type="protein sequence ID" value="MBF4475784.1"/>
    <property type="molecule type" value="Genomic_DNA"/>
</dbReference>
<dbReference type="PANTHER" id="PTHR48090">
    <property type="entry name" value="UNDECAPRENYL-PHOSPHATE 4-DEOXY-4-FORMAMIDO-L-ARABINOSE TRANSFERASE-RELATED"/>
    <property type="match status" value="1"/>
</dbReference>
<comment type="caution">
    <text evidence="3">The sequence shown here is derived from an EMBL/GenBank/DDBJ whole genome shotgun (WGS) entry which is preliminary data.</text>
</comment>
<dbReference type="Proteomes" id="UP000606900">
    <property type="component" value="Unassembled WGS sequence"/>
</dbReference>
<keyword evidence="1" id="KW-0812">Transmembrane</keyword>
<evidence type="ECO:0000256" key="1">
    <source>
        <dbReference type="SAM" id="Phobius"/>
    </source>
</evidence>
<feature type="domain" description="Glycosyltransferase 2-like" evidence="2">
    <location>
        <begin position="5"/>
        <end position="154"/>
    </location>
</feature>
<evidence type="ECO:0000313" key="3">
    <source>
        <dbReference type="EMBL" id="MBF4475784.1"/>
    </source>
</evidence>
<dbReference type="AlphaFoldDB" id="A0A843AXB0"/>
<dbReference type="PANTHER" id="PTHR48090:SF7">
    <property type="entry name" value="RFBJ PROTEIN"/>
    <property type="match status" value="1"/>
</dbReference>
<keyword evidence="3" id="KW-0808">Transferase</keyword>
<dbReference type="InterPro" id="IPR050256">
    <property type="entry name" value="Glycosyltransferase_2"/>
</dbReference>
<accession>A0A843AXB0</accession>
<dbReference type="CDD" id="cd04179">
    <property type="entry name" value="DPM_DPG-synthase_like"/>
    <property type="match status" value="1"/>
</dbReference>
<keyword evidence="1" id="KW-1133">Transmembrane helix</keyword>
<sequence length="295" mass="32246">MKITAVIPAYNEEKTIGSVVLGARQHALRVIVVDDGSRDKTAELAKLAGAQVLVHPQNLGKGAALKTGFQAAKDSDIIITMDSDGQHEADEIPRLLEPLLKGDADVVNGSRYLNGNGDHETPAYRRVGQNVLDTATNISGKINVTDSQSGFRAFAGHTIPLFRFHSHDYTIESEMLIEAAKAGLRIVEVEISATYGEETHHKKNPISHGVSVLVRILQDMEFNRPLYYFTFPGLILVFVGMILGLKFFGEYLGGQMTTLLPTTLAALITILGTFMAFTGLILHSVSRMIWRVMGK</sequence>